<keyword evidence="1" id="KW-0677">Repeat</keyword>
<dbReference type="Gene3D" id="2.60.40.10">
    <property type="entry name" value="Immunoglobulins"/>
    <property type="match status" value="4"/>
</dbReference>
<dbReference type="PANTHER" id="PTHR46708:SF2">
    <property type="entry name" value="FIBRONECTIN TYPE-III DOMAIN-CONTAINING PROTEIN"/>
    <property type="match status" value="1"/>
</dbReference>
<dbReference type="PANTHER" id="PTHR46708">
    <property type="entry name" value="TENASCIN"/>
    <property type="match status" value="1"/>
</dbReference>
<dbReference type="InterPro" id="IPR003961">
    <property type="entry name" value="FN3_dom"/>
</dbReference>
<dbReference type="Pfam" id="PF23759">
    <property type="entry name" value="GBD_T9SS_assoc"/>
    <property type="match status" value="2"/>
</dbReference>
<evidence type="ECO:0000256" key="1">
    <source>
        <dbReference type="ARBA" id="ARBA00022737"/>
    </source>
</evidence>
<proteinExistence type="predicted"/>
<protein>
    <recommendedName>
        <fullName evidence="2">Fibronectin type-III domain-containing protein</fullName>
    </recommendedName>
</protein>
<dbReference type="InterPro" id="IPR026444">
    <property type="entry name" value="Secre_tail"/>
</dbReference>
<dbReference type="InterPro" id="IPR013783">
    <property type="entry name" value="Ig-like_fold"/>
</dbReference>
<name>A0ABP7MKX1_9BACT</name>
<comment type="caution">
    <text evidence="3">The sequence shown here is derived from an EMBL/GenBank/DDBJ whole genome shotgun (WGS) entry which is preliminary data.</text>
</comment>
<dbReference type="RefSeq" id="WP_345110323.1">
    <property type="nucleotide sequence ID" value="NZ_BAABDH010000015.1"/>
</dbReference>
<keyword evidence="4" id="KW-1185">Reference proteome</keyword>
<dbReference type="EMBL" id="BAABDH010000015">
    <property type="protein sequence ID" value="GAA3923939.1"/>
    <property type="molecule type" value="Genomic_DNA"/>
</dbReference>
<gene>
    <name evidence="3" type="ORF">GCM10022406_07660</name>
</gene>
<dbReference type="Pfam" id="PF00041">
    <property type="entry name" value="fn3"/>
    <property type="match status" value="3"/>
</dbReference>
<evidence type="ECO:0000259" key="2">
    <source>
        <dbReference type="PROSITE" id="PS50853"/>
    </source>
</evidence>
<dbReference type="SUPFAM" id="SSF49265">
    <property type="entry name" value="Fibronectin type III"/>
    <property type="match status" value="4"/>
</dbReference>
<organism evidence="3 4">
    <name type="scientific">Hymenobacter algoricola</name>
    <dbReference type="NCBI Taxonomy" id="486267"/>
    <lineage>
        <taxon>Bacteria</taxon>
        <taxon>Pseudomonadati</taxon>
        <taxon>Bacteroidota</taxon>
        <taxon>Cytophagia</taxon>
        <taxon>Cytophagales</taxon>
        <taxon>Hymenobacteraceae</taxon>
        <taxon>Hymenobacter</taxon>
    </lineage>
</organism>
<sequence length="1443" mass="145003">MKKPLPRFFERAYPLLGGGITPWRVTALLLVSLWFGLLQPAAAQVDTYTLSARQDSFAPLSGATVVPGMTADFFLSPSIPLGFTFVVDGAPYSSVKASSDGYLTFGTATGSTGGNALATTAAANRPLVAPLWDDLDGRPAGATATGSYLVEGTAPNRVFTFEWLNWEWNYAAAGAVISFQAKLYEGTNKVEFFYRGEASPVNSATASIGIAGTGTGAGSYLSLNNTTAAPTASSTTETTNLNTKPATGQVYSFTPAAPAACPAPRNLAATNLTAATADLVWTVAGGGGSFRIEYGPQGFVLGQGTVVTSTTPATTLSGLTASTQYQFYVAQVCGGANGNSTTSGPVSFTTRAPAPANDACASAVTLTPGALLATCSAATNGTVEGATATVGLATPVGTADDDVWYQFVATSTAHTVTLTGTGDYVQQLFAGACGSLSSLGFSDPNVRVYNGLTAGTTYYVRVYSYSATLPSSAAAAFTICVTTPTPPPPPAVNDEPCNAINVPVAAGCTSPVQGTNVNATTTAANGYTNPGSGCGIAVSPLDVWYKFTTAASGAGSTAVSVIVSGNPAGLVRVFSAAACTGPFTQVGCKAGTASNTSAGTLELGTLTANTTYYVFVSGYGSGDVTGPFTICVTPPAACPAPSALTVSGLTATSATLNWVVTGGGTGPFTVNYGLAGFTPGTQGTTTTTTTTSLTLTNLTPGTNYQFYVTQNCGGTAGNSIRTGPAAFSTTALPPVNDECAAATALPVPLGASCVNSLIATNVGATGSTGVPDPGCSSYDGGDVWYVLTVPANGIVIIETDSVSGSPVTDTGIAVYSGSCGSLTLVGCDDDSSPNGFFSRLQVSGRPGGETLYVRAFEYGNNAFGRFRICARTPSPCPEPAALTATAITATSATLGWTTPGGGGTFTVEYGPAGFVLGQGTVVPGVTGTSLQVTGLTATTAYQFYVTQNCGGTTGSSTPVGPFTFSTTPVNDNPSGAIALTLVAECTAPQAGTNGGASTTTPSGYANPGTGCGTTSTPRDVWFRFTTLASGRGSREATLTAVGAPASLVRVFSAASAAGPFTQVGCTASASAGTATPALTLSTLLPSTTYYVMVANARTTDLQGAFTLCLTAPSDCPLPVGLSTTSVGATTAAVSWSVNASTPSGPFELEYGLQGFVLGQGTRVTGILTTSYTLTGLTADRDYCFYVRQNCGPVSGSSAFSAVSCFRTALAPATNDEPCTALVLPASGPPLAANNLGATTTVPNGYVNPGCTTSNNPKDVWFTMTTPTGSGPTTGAFTTTGNAAGQVRIFSAASCSGPFTQLICRASPGNNQTVGTFMAPGMLPNTTYYIMVAGYGSNDVPGSFTLGASFITATRAELPGGVVSVYPNPSHTGQVTLQLRGAPPVSVVTAVLFNSLGQAVRTQTLAVAGGAVEAPLAVQGLARGVYTLRLRVGEFTITRKVVLD</sequence>
<dbReference type="PROSITE" id="PS50853">
    <property type="entry name" value="FN3"/>
    <property type="match status" value="4"/>
</dbReference>
<dbReference type="InterPro" id="IPR056600">
    <property type="entry name" value="GBD_T9SS_assoc"/>
</dbReference>
<feature type="domain" description="Fibronectin type-III" evidence="2">
    <location>
        <begin position="1117"/>
        <end position="1210"/>
    </location>
</feature>
<evidence type="ECO:0000313" key="4">
    <source>
        <dbReference type="Proteomes" id="UP001499909"/>
    </source>
</evidence>
<dbReference type="CDD" id="cd00063">
    <property type="entry name" value="FN3"/>
    <property type="match status" value="1"/>
</dbReference>
<reference evidence="4" key="1">
    <citation type="journal article" date="2019" name="Int. J. Syst. Evol. Microbiol.">
        <title>The Global Catalogue of Microorganisms (GCM) 10K type strain sequencing project: providing services to taxonomists for standard genome sequencing and annotation.</title>
        <authorList>
            <consortium name="The Broad Institute Genomics Platform"/>
            <consortium name="The Broad Institute Genome Sequencing Center for Infectious Disease"/>
            <person name="Wu L."/>
            <person name="Ma J."/>
        </authorList>
    </citation>
    <scope>NUCLEOTIDE SEQUENCE [LARGE SCALE GENOMIC DNA]</scope>
    <source>
        <strain evidence="4">JCM 17214</strain>
    </source>
</reference>
<feature type="domain" description="Fibronectin type-III" evidence="2">
    <location>
        <begin position="878"/>
        <end position="969"/>
    </location>
</feature>
<dbReference type="SMART" id="SM00060">
    <property type="entry name" value="FN3"/>
    <property type="match status" value="5"/>
</dbReference>
<evidence type="ECO:0000313" key="3">
    <source>
        <dbReference type="EMBL" id="GAA3923939.1"/>
    </source>
</evidence>
<feature type="domain" description="Fibronectin type-III" evidence="2">
    <location>
        <begin position="640"/>
        <end position="733"/>
    </location>
</feature>
<feature type="domain" description="Fibronectin type-III" evidence="2">
    <location>
        <begin position="263"/>
        <end position="353"/>
    </location>
</feature>
<dbReference type="Proteomes" id="UP001499909">
    <property type="component" value="Unassembled WGS sequence"/>
</dbReference>
<accession>A0ABP7MKX1</accession>
<dbReference type="NCBIfam" id="TIGR04183">
    <property type="entry name" value="Por_Secre_tail"/>
    <property type="match status" value="1"/>
</dbReference>
<dbReference type="InterPro" id="IPR050991">
    <property type="entry name" value="ECM_Regulatory_Proteins"/>
</dbReference>
<dbReference type="InterPro" id="IPR036116">
    <property type="entry name" value="FN3_sf"/>
</dbReference>